<dbReference type="OrthoDB" id="7876148at2"/>
<accession>A0A1Y5SIT3</accession>
<name>A0A1Y5SIT3_9RHOB</name>
<dbReference type="EMBL" id="FWFS01000005">
    <property type="protein sequence ID" value="SLN41654.1"/>
    <property type="molecule type" value="Genomic_DNA"/>
</dbReference>
<sequence length="86" mass="9212">MSATNDLADALARDTIEAMAETGDDQLVAEVARVIGATSTTTQEAFLTAARVRMAEQRGRAFLEARIREIRTGSARTEAPQDSGND</sequence>
<keyword evidence="2" id="KW-1185">Reference proteome</keyword>
<proteinExistence type="predicted"/>
<reference evidence="1 2" key="1">
    <citation type="submission" date="2017-03" db="EMBL/GenBank/DDBJ databases">
        <authorList>
            <person name="Afonso C.L."/>
            <person name="Miller P.J."/>
            <person name="Scott M.A."/>
            <person name="Spackman E."/>
            <person name="Goraichik I."/>
            <person name="Dimitrov K.M."/>
            <person name="Suarez D.L."/>
            <person name="Swayne D.E."/>
        </authorList>
    </citation>
    <scope>NUCLEOTIDE SEQUENCE [LARGE SCALE GENOMIC DNA]</scope>
    <source>
        <strain evidence="1 2">CECT 8620</strain>
    </source>
</reference>
<organism evidence="1 2">
    <name type="scientific">Aquimixticola soesokkakensis</name>
    <dbReference type="NCBI Taxonomy" id="1519096"/>
    <lineage>
        <taxon>Bacteria</taxon>
        <taxon>Pseudomonadati</taxon>
        <taxon>Pseudomonadota</taxon>
        <taxon>Alphaproteobacteria</taxon>
        <taxon>Rhodobacterales</taxon>
        <taxon>Paracoccaceae</taxon>
        <taxon>Aquimixticola</taxon>
    </lineage>
</organism>
<evidence type="ECO:0000313" key="1">
    <source>
        <dbReference type="EMBL" id="SLN41654.1"/>
    </source>
</evidence>
<dbReference type="Proteomes" id="UP000193862">
    <property type="component" value="Unassembled WGS sequence"/>
</dbReference>
<dbReference type="RefSeq" id="WP_085836318.1">
    <property type="nucleotide sequence ID" value="NZ_FWFS01000005.1"/>
</dbReference>
<evidence type="ECO:0000313" key="2">
    <source>
        <dbReference type="Proteomes" id="UP000193862"/>
    </source>
</evidence>
<dbReference type="AlphaFoldDB" id="A0A1Y5SIT3"/>
<protein>
    <submittedName>
        <fullName evidence="1">Uncharacterized protein</fullName>
    </submittedName>
</protein>
<gene>
    <name evidence="1" type="ORF">AQS8620_01615</name>
</gene>